<dbReference type="EMBL" id="LR134190">
    <property type="protein sequence ID" value="VEB56253.1"/>
    <property type="molecule type" value="Genomic_DNA"/>
</dbReference>
<evidence type="ECO:0000259" key="1">
    <source>
        <dbReference type="Pfam" id="PF08543"/>
    </source>
</evidence>
<dbReference type="Proteomes" id="UP000269208">
    <property type="component" value="Chromosome"/>
</dbReference>
<organism evidence="2 3">
    <name type="scientific">Salmonella enterica I</name>
    <dbReference type="NCBI Taxonomy" id="59201"/>
    <lineage>
        <taxon>Bacteria</taxon>
        <taxon>Pseudomonadati</taxon>
        <taxon>Pseudomonadota</taxon>
        <taxon>Gammaproteobacteria</taxon>
        <taxon>Enterobacterales</taxon>
        <taxon>Enterobacteriaceae</taxon>
        <taxon>Salmonella</taxon>
    </lineage>
</organism>
<dbReference type="Pfam" id="PF08543">
    <property type="entry name" value="Phos_pyr_kin"/>
    <property type="match status" value="1"/>
</dbReference>
<dbReference type="InterPro" id="IPR029056">
    <property type="entry name" value="Ribokinase-like"/>
</dbReference>
<sequence length="107" mass="11083">MLSGKPCRTLEEAVAAAQSLLSDTLKWVVITSAPGESLETITVAVVTAQVVEVFAHPRVATELKGTGDLFCAELVSGIVQGKKLTTAAKRCGAARAGGDDLDTAVWL</sequence>
<keyword evidence="2" id="KW-0418">Kinase</keyword>
<proteinExistence type="predicted"/>
<accession>A0A3S4IRM8</accession>
<keyword evidence="2" id="KW-0808">Transferase</keyword>
<dbReference type="AlphaFoldDB" id="A0A3S4IRM8"/>
<evidence type="ECO:0000313" key="3">
    <source>
        <dbReference type="Proteomes" id="UP000269208"/>
    </source>
</evidence>
<gene>
    <name evidence="2" type="primary">pdxK_3</name>
    <name evidence="2" type="ORF">NCTC6754_04265</name>
</gene>
<protein>
    <submittedName>
        <fullName evidence="2">Hydroxymethylpyrimidine kinase</fullName>
        <ecNumber evidence="2">2.7.1.35</ecNumber>
    </submittedName>
</protein>
<name>A0A3S4IRM8_SALET</name>
<dbReference type="Gene3D" id="3.40.1190.20">
    <property type="match status" value="1"/>
</dbReference>
<dbReference type="SUPFAM" id="SSF53613">
    <property type="entry name" value="Ribokinase-like"/>
    <property type="match status" value="1"/>
</dbReference>
<dbReference type="EC" id="2.7.1.35" evidence="2"/>
<dbReference type="GO" id="GO:0008478">
    <property type="term" value="F:pyridoxal kinase activity"/>
    <property type="evidence" value="ECO:0007669"/>
    <property type="project" value="UniProtKB-EC"/>
</dbReference>
<reference evidence="2 3" key="1">
    <citation type="submission" date="2018-12" db="EMBL/GenBank/DDBJ databases">
        <authorList>
            <consortium name="Pathogen Informatics"/>
        </authorList>
    </citation>
    <scope>NUCLEOTIDE SEQUENCE [LARGE SCALE GENOMIC DNA]</scope>
    <source>
        <strain evidence="2 3">NCTC6754</strain>
    </source>
</reference>
<evidence type="ECO:0000313" key="2">
    <source>
        <dbReference type="EMBL" id="VEB56253.1"/>
    </source>
</evidence>
<feature type="domain" description="Pyridoxamine kinase/Phosphomethylpyrimidine kinase" evidence="1">
    <location>
        <begin position="2"/>
        <end position="90"/>
    </location>
</feature>
<dbReference type="InterPro" id="IPR013749">
    <property type="entry name" value="PM/HMP-P_kinase-1"/>
</dbReference>